<organism evidence="3 4">
    <name type="scientific">Butyrivibrio proteoclasticus (strain ATCC 51982 / DSM 14932 / B316)</name>
    <name type="common">Clostridium proteoclasticum</name>
    <dbReference type="NCBI Taxonomy" id="515622"/>
    <lineage>
        <taxon>Bacteria</taxon>
        <taxon>Bacillati</taxon>
        <taxon>Bacillota</taxon>
        <taxon>Clostridia</taxon>
        <taxon>Lachnospirales</taxon>
        <taxon>Lachnospiraceae</taxon>
        <taxon>Butyrivibrio</taxon>
    </lineage>
</organism>
<dbReference type="Proteomes" id="UP000001299">
    <property type="component" value="Chromosome 2"/>
</dbReference>
<keyword evidence="4" id="KW-1185">Reference proteome</keyword>
<feature type="domain" description="Ig-like" evidence="2">
    <location>
        <begin position="359"/>
        <end position="420"/>
    </location>
</feature>
<dbReference type="Pfam" id="PF07523">
    <property type="entry name" value="Big_3"/>
    <property type="match status" value="1"/>
</dbReference>
<evidence type="ECO:0000256" key="1">
    <source>
        <dbReference type="SAM" id="Phobius"/>
    </source>
</evidence>
<name>E0S3C1_BUTPB</name>
<feature type="transmembrane region" description="Helical" evidence="1">
    <location>
        <begin position="109"/>
        <end position="128"/>
    </location>
</feature>
<dbReference type="RefSeq" id="WP_013282553.1">
    <property type="nucleotide sequence ID" value="NC_014388.1"/>
</dbReference>
<feature type="transmembrane region" description="Helical" evidence="1">
    <location>
        <begin position="12"/>
        <end position="32"/>
    </location>
</feature>
<reference evidence="3 4" key="1">
    <citation type="journal article" date="2010" name="PLoS ONE">
        <title>The glycobiome of the rumen bacterium Butyrivibrio proteoclasticus B316(T) highlights adaptation to a polysaccharide-rich environment.</title>
        <authorList>
            <person name="Kelly W.J."/>
            <person name="Leahy S.C."/>
            <person name="Altermann E."/>
            <person name="Yeoman C.J."/>
            <person name="Dunne J.C."/>
            <person name="Kong Z."/>
            <person name="Pacheco D.M."/>
            <person name="Li D."/>
            <person name="Noel S.J."/>
            <person name="Moon C.D."/>
            <person name="Cookson A.L."/>
            <person name="Attwood G.T."/>
        </authorList>
    </citation>
    <scope>NUCLEOTIDE SEQUENCE [LARGE SCALE GENOMIC DNA]</scope>
    <source>
        <strain evidence="4">ATCC 51982 / DSM 14932 / B316</strain>
    </source>
</reference>
<accession>E0S3C1</accession>
<evidence type="ECO:0000259" key="2">
    <source>
        <dbReference type="Pfam" id="PF07523"/>
    </source>
</evidence>
<dbReference type="KEGG" id="bpb:bpr_III217"/>
<feature type="transmembrane region" description="Helical" evidence="1">
    <location>
        <begin position="70"/>
        <end position="89"/>
    </location>
</feature>
<dbReference type="STRING" id="515622.bpr_III217"/>
<protein>
    <recommendedName>
        <fullName evidence="2">Ig-like domain-containing protein</fullName>
    </recommendedName>
</protein>
<keyword evidence="1" id="KW-0812">Transmembrane</keyword>
<dbReference type="AlphaFoldDB" id="E0S3C1"/>
<evidence type="ECO:0000313" key="3">
    <source>
        <dbReference type="EMBL" id="ADL35903.1"/>
    </source>
</evidence>
<feature type="transmembrane region" description="Helical" evidence="1">
    <location>
        <begin position="148"/>
        <end position="169"/>
    </location>
</feature>
<dbReference type="InterPro" id="IPR022038">
    <property type="entry name" value="Ig-like_bact"/>
</dbReference>
<dbReference type="Gene3D" id="2.60.40.3630">
    <property type="match status" value="1"/>
</dbReference>
<evidence type="ECO:0000313" key="4">
    <source>
        <dbReference type="Proteomes" id="UP000001299"/>
    </source>
</evidence>
<keyword evidence="1" id="KW-1133">Transmembrane helix</keyword>
<dbReference type="EMBL" id="CP001811">
    <property type="protein sequence ID" value="ADL35903.1"/>
    <property type="molecule type" value="Genomic_DNA"/>
</dbReference>
<sequence length="530" mass="56039">MLKSLKNKAIGSYLCLAAAIVALITGICFLMTQEVAAPLGHKGPMPGMVLLVGAVVSIIIFFVPVRFGAIIQAAIYNVALYLVVVQLYFVFADVINHVTFAGGNPTLCVFYMVGTFIAALLCVIACFMKESKVDDEVSLGKDLLKGGVLAVASCAAVFGLSFVNVAPAVEVVADAADVEDAVVMNLADNSFANMSIEELAAIPRDTWEAKEANGEVAYFFEGQYTEGFATIVDPACLDMYCAVDGSMYGSFSGPTTSVASGKVEYVYGYWYNRDENGDRNFVVHITGTLNSAGVTRAVNVEGGEDADVFIFDTEHGDYTLEASLSYGVGGGTFTRNINVYGMPYAGAQSIAIDSSKLRTFYTGDAFDAGELVVTAVRANGAEESIWNGRLNYDGFDSTTVGTKKVTGTFLGQSQEFEVKVEELVTESFEGTYELVSGEAPVAMDATLLIDYSHKVVTITAADGSAAISGTIVDANDSVVTASLNGSEPLEIALSGEEGERSAIIPAHEEVVRGWTGSTTYSIGECGFGLE</sequence>
<dbReference type="eggNOG" id="ENOG5030FPJ">
    <property type="taxonomic scope" value="Bacteria"/>
</dbReference>
<keyword evidence="1" id="KW-0472">Membrane</keyword>
<proteinExistence type="predicted"/>
<feature type="transmembrane region" description="Helical" evidence="1">
    <location>
        <begin position="44"/>
        <end position="63"/>
    </location>
</feature>
<gene>
    <name evidence="3" type="ordered locus">bpr_III217</name>
</gene>
<dbReference type="HOGENOM" id="CLU_513582_0_0_9"/>